<dbReference type="InterPro" id="IPR014867">
    <property type="entry name" value="Spore_coat_CotH_CotH2/3/7"/>
</dbReference>
<dbReference type="AlphaFoldDB" id="A0A136A4V7"/>
<dbReference type="PANTHER" id="PTHR40050:SF1">
    <property type="entry name" value="INNER SPORE COAT PROTEIN H"/>
    <property type="match status" value="1"/>
</dbReference>
<keyword evidence="2" id="KW-1185">Reference proteome</keyword>
<dbReference type="EMBL" id="LSNE01000003">
    <property type="protein sequence ID" value="KXI30251.1"/>
    <property type="molecule type" value="Genomic_DNA"/>
</dbReference>
<name>A0A136A4V7_9ALTE</name>
<dbReference type="Pfam" id="PF08757">
    <property type="entry name" value="CotH"/>
    <property type="match status" value="1"/>
</dbReference>
<gene>
    <name evidence="1" type="ORF">AX660_09720</name>
</gene>
<organism evidence="1 2">
    <name type="scientific">Paraglaciecola hydrolytica</name>
    <dbReference type="NCBI Taxonomy" id="1799789"/>
    <lineage>
        <taxon>Bacteria</taxon>
        <taxon>Pseudomonadati</taxon>
        <taxon>Pseudomonadota</taxon>
        <taxon>Gammaproteobacteria</taxon>
        <taxon>Alteromonadales</taxon>
        <taxon>Alteromonadaceae</taxon>
        <taxon>Paraglaciecola</taxon>
    </lineage>
</organism>
<sequence>MQKIKTFTALFLLVLQGCGGSGDSAVPTQPVRPPTSTVVTTETLARFDIYALAGEIQDEPKIAAKMKVTQYIIGQEPIINYEGDIGVEYRGSSSQFYYDKKNFGIETRDADQEGISVALLDFPEEEDWVLHGPYGDKSLMRNALMFELAKSFGHYSSRWQFVEVYVENDYQGLYVLLEKIKRDDNRININKLKEDENEGNDLTGGYIIKLDKTNGEHEGNPGAYDLYTDDMSFISKHGSKINAICEHHFIYHTPKSDEITDQQKTYIQNYVHAFEDALAGSDFRDEQKGYRNYINVDTFVDYFLATELSGNVDGYRLSTFLYKDKNSKLSMGPLWDYNLAFGNADYCEGWSNTVWVYRSEERCAGGVFGVPFWWYQLLADDDFKQQVKSRWLTLRANDLANAKIEQHISTMQNTLLNTEAVTRNFIKWPILGSYIWPNYYVGSRYSDEVNYLKNWLTTRLDWLDIEIANL</sequence>
<comment type="caution">
    <text evidence="1">The sequence shown here is derived from an EMBL/GenBank/DDBJ whole genome shotgun (WGS) entry which is preliminary data.</text>
</comment>
<dbReference type="RefSeq" id="WP_068374325.1">
    <property type="nucleotide sequence ID" value="NZ_LSNE01000003.1"/>
</dbReference>
<accession>A0A136A4V7</accession>
<evidence type="ECO:0008006" key="3">
    <source>
        <dbReference type="Google" id="ProtNLM"/>
    </source>
</evidence>
<dbReference type="PROSITE" id="PS51257">
    <property type="entry name" value="PROKAR_LIPOPROTEIN"/>
    <property type="match status" value="1"/>
</dbReference>
<protein>
    <recommendedName>
        <fullName evidence="3">Spore coat protein CotH</fullName>
    </recommendedName>
</protein>
<reference evidence="2" key="1">
    <citation type="submission" date="2016-02" db="EMBL/GenBank/DDBJ databases">
        <authorList>
            <person name="Schultz-Johansen M."/>
            <person name="Glaring M.A."/>
            <person name="Bech P.K."/>
            <person name="Stougaard P."/>
        </authorList>
    </citation>
    <scope>NUCLEOTIDE SEQUENCE [LARGE SCALE GENOMIC DNA]</scope>
    <source>
        <strain evidence="2">S66</strain>
    </source>
</reference>
<evidence type="ECO:0000313" key="2">
    <source>
        <dbReference type="Proteomes" id="UP000070299"/>
    </source>
</evidence>
<evidence type="ECO:0000313" key="1">
    <source>
        <dbReference type="EMBL" id="KXI30251.1"/>
    </source>
</evidence>
<dbReference type="Proteomes" id="UP000070299">
    <property type="component" value="Unassembled WGS sequence"/>
</dbReference>
<dbReference type="STRING" id="1799789.AX660_09720"/>
<dbReference type="OrthoDB" id="9779955at2"/>
<proteinExistence type="predicted"/>
<dbReference type="PANTHER" id="PTHR40050">
    <property type="entry name" value="INNER SPORE COAT PROTEIN H"/>
    <property type="match status" value="1"/>
</dbReference>